<dbReference type="AlphaFoldDB" id="A0AAV0C852"/>
<evidence type="ECO:0000259" key="1">
    <source>
        <dbReference type="Pfam" id="PF10551"/>
    </source>
</evidence>
<proteinExistence type="predicted"/>
<keyword evidence="3" id="KW-1185">Reference proteome</keyword>
<comment type="caution">
    <text evidence="2">The sequence shown here is derived from an EMBL/GenBank/DDBJ whole genome shotgun (WGS) entry which is preliminary data.</text>
</comment>
<sequence length="320" mass="37651">MSFIEYIMTLFYPFTFSHHHIGQSQTNILHMQGVRTCHIMRYMLAQKGGYSGIEFSKKDLYNYLDRQKHVKIQDGDARTALSYIQGKADNEPIMFYETFETYKWVLEVVLEAMHKKHHISMVTDANVAMREAIKLVFPDSIHRLCSCHLSQSACQNAKDSPFLEDFKQAMYTNFTPEEFEDFWQKIIVEHGVEGNTWVLKTYDNKLLWATTYLRDTFFGRIRTTSQCEAINSLIRSYARKKIPSMNKIHNFEQLLREYRNNELIADFKSNFYEPVMTSSLKHLKRQTANIYTSEMFTEVKKEIELGCALNVVGRIENEMN</sequence>
<evidence type="ECO:0000313" key="3">
    <source>
        <dbReference type="Proteomes" id="UP001152523"/>
    </source>
</evidence>
<accession>A0AAV0C852</accession>
<dbReference type="PANTHER" id="PTHR47718">
    <property type="entry name" value="OS01G0519700 PROTEIN"/>
    <property type="match status" value="1"/>
</dbReference>
<name>A0AAV0C852_9ASTE</name>
<organism evidence="2 3">
    <name type="scientific">Cuscuta epithymum</name>
    <dbReference type="NCBI Taxonomy" id="186058"/>
    <lineage>
        <taxon>Eukaryota</taxon>
        <taxon>Viridiplantae</taxon>
        <taxon>Streptophyta</taxon>
        <taxon>Embryophyta</taxon>
        <taxon>Tracheophyta</taxon>
        <taxon>Spermatophyta</taxon>
        <taxon>Magnoliopsida</taxon>
        <taxon>eudicotyledons</taxon>
        <taxon>Gunneridae</taxon>
        <taxon>Pentapetalae</taxon>
        <taxon>asterids</taxon>
        <taxon>lamiids</taxon>
        <taxon>Solanales</taxon>
        <taxon>Convolvulaceae</taxon>
        <taxon>Cuscuteae</taxon>
        <taxon>Cuscuta</taxon>
        <taxon>Cuscuta subgen. Cuscuta</taxon>
    </lineage>
</organism>
<dbReference type="Pfam" id="PF10551">
    <property type="entry name" value="MULE"/>
    <property type="match status" value="1"/>
</dbReference>
<evidence type="ECO:0000313" key="2">
    <source>
        <dbReference type="EMBL" id="CAH9068911.1"/>
    </source>
</evidence>
<dbReference type="Proteomes" id="UP001152523">
    <property type="component" value="Unassembled WGS sequence"/>
</dbReference>
<feature type="domain" description="MULE transposase" evidence="1">
    <location>
        <begin position="95"/>
        <end position="151"/>
    </location>
</feature>
<gene>
    <name evidence="2" type="ORF">CEPIT_LOCUS2914</name>
</gene>
<dbReference type="PANTHER" id="PTHR47718:SF7">
    <property type="entry name" value="PROTEIN FAR1-RELATED SEQUENCE"/>
    <property type="match status" value="1"/>
</dbReference>
<reference evidence="2" key="1">
    <citation type="submission" date="2022-07" db="EMBL/GenBank/DDBJ databases">
        <authorList>
            <person name="Macas J."/>
            <person name="Novak P."/>
            <person name="Neumann P."/>
        </authorList>
    </citation>
    <scope>NUCLEOTIDE SEQUENCE</scope>
</reference>
<dbReference type="EMBL" id="CAMAPF010000015">
    <property type="protein sequence ID" value="CAH9068911.1"/>
    <property type="molecule type" value="Genomic_DNA"/>
</dbReference>
<protein>
    <recommendedName>
        <fullName evidence="1">MULE transposase domain-containing protein</fullName>
    </recommendedName>
</protein>
<dbReference type="InterPro" id="IPR018289">
    <property type="entry name" value="MULE_transposase_dom"/>
</dbReference>